<dbReference type="RefSeq" id="WP_320214087.1">
    <property type="nucleotide sequence ID" value="NZ_JAVIIS010000012.1"/>
</dbReference>
<gene>
    <name evidence="3" type="ORF">RFM51_11240</name>
</gene>
<dbReference type="Pfam" id="PF03576">
    <property type="entry name" value="Peptidase_S58"/>
    <property type="match status" value="1"/>
</dbReference>
<dbReference type="Proteomes" id="UP001272097">
    <property type="component" value="Unassembled WGS sequence"/>
</dbReference>
<dbReference type="EMBL" id="JAVIIS010000012">
    <property type="protein sequence ID" value="MDX8440168.1"/>
    <property type="molecule type" value="Genomic_DNA"/>
</dbReference>
<proteinExistence type="inferred from homology"/>
<dbReference type="PANTHER" id="PTHR36512:SF3">
    <property type="entry name" value="BLR5678 PROTEIN"/>
    <property type="match status" value="1"/>
</dbReference>
<dbReference type="Gene3D" id="3.60.70.12">
    <property type="entry name" value="L-amino peptidase D-ALA esterase/amidase"/>
    <property type="match status" value="1"/>
</dbReference>
<evidence type="ECO:0000313" key="3">
    <source>
        <dbReference type="EMBL" id="MDX8440168.1"/>
    </source>
</evidence>
<dbReference type="InterPro" id="IPR005321">
    <property type="entry name" value="Peptidase_S58_DmpA"/>
</dbReference>
<dbReference type="SUPFAM" id="SSF56266">
    <property type="entry name" value="DmpA/ArgJ-like"/>
    <property type="match status" value="1"/>
</dbReference>
<protein>
    <submittedName>
        <fullName evidence="3">P1 family peptidase</fullName>
    </submittedName>
</protein>
<dbReference type="PANTHER" id="PTHR36512">
    <property type="entry name" value="D-AMINOPEPTIDASE"/>
    <property type="match status" value="1"/>
</dbReference>
<sequence length="388" mass="39920">MDQRIAPTTTPAGKTRARGLGIPLPGTPGPANAITDIDGVLVGYSTLIKGDGKLSLGHGPVRTGVTAILPLGRNGVGAALAAGYHSFNGNGEMTGASWLEEAGSLSMPILITNTHAVGPCHRGVIDWVARNKPEVANQWLLPVVAETWDGYLNDINGSHVTVDHAIEAIDNATGGAIEEGSVGGGTGMNCYAFKGGSGTASRIVDYGHRSYTVGVFLQANFGSRQELGIAGVPLGHDLAADNPMEAYFSGGPTGAGSCIGIVATDAPLLPGQCKALSRRVPLGLARTGTAGSHFSGDIFLAFSTANPDALNGRFPKGAPSEKSYSHMDFIPWGRMDDFYTAVVQATEEAVLNALVANTDMVGRDGNRTPALPHAKLVAALKSRGVIAG</sequence>
<keyword evidence="4" id="KW-1185">Reference proteome</keyword>
<dbReference type="CDD" id="cd02253">
    <property type="entry name" value="DmpA"/>
    <property type="match status" value="1"/>
</dbReference>
<name>A0ABU4WY37_9HYPH</name>
<evidence type="ECO:0000256" key="2">
    <source>
        <dbReference type="SAM" id="MobiDB-lite"/>
    </source>
</evidence>
<evidence type="ECO:0000256" key="1">
    <source>
        <dbReference type="ARBA" id="ARBA00007068"/>
    </source>
</evidence>
<accession>A0ABU4WY37</accession>
<organism evidence="3 4">
    <name type="scientific">Mesorhizobium australafricanum</name>
    <dbReference type="NCBI Taxonomy" id="3072311"/>
    <lineage>
        <taxon>Bacteria</taxon>
        <taxon>Pseudomonadati</taxon>
        <taxon>Pseudomonadota</taxon>
        <taxon>Alphaproteobacteria</taxon>
        <taxon>Hyphomicrobiales</taxon>
        <taxon>Phyllobacteriaceae</taxon>
        <taxon>Mesorhizobium</taxon>
    </lineage>
</organism>
<evidence type="ECO:0000313" key="4">
    <source>
        <dbReference type="Proteomes" id="UP001272097"/>
    </source>
</evidence>
<feature type="compositionally biased region" description="Polar residues" evidence="2">
    <location>
        <begin position="1"/>
        <end position="12"/>
    </location>
</feature>
<comment type="caution">
    <text evidence="3">The sequence shown here is derived from an EMBL/GenBank/DDBJ whole genome shotgun (WGS) entry which is preliminary data.</text>
</comment>
<comment type="similarity">
    <text evidence="1">Belongs to the peptidase S58 family.</text>
</comment>
<reference evidence="3 4" key="1">
    <citation type="submission" date="2023-08" db="EMBL/GenBank/DDBJ databases">
        <title>Implementing the SeqCode for naming new Mesorhizobium species isolated from Vachellia karroo root nodules.</title>
        <authorList>
            <person name="Van Lill M."/>
        </authorList>
    </citation>
    <scope>NUCLEOTIDE SEQUENCE [LARGE SCALE GENOMIC DNA]</scope>
    <source>
        <strain evidence="3 4">VK3E</strain>
    </source>
</reference>
<feature type="region of interest" description="Disordered" evidence="2">
    <location>
        <begin position="1"/>
        <end position="24"/>
    </location>
</feature>
<dbReference type="InterPro" id="IPR016117">
    <property type="entry name" value="ArgJ-like_dom_sf"/>
</dbReference>